<dbReference type="EMBL" id="KQ980406">
    <property type="protein sequence ID" value="KYN16164.1"/>
    <property type="molecule type" value="Genomic_DNA"/>
</dbReference>
<proteinExistence type="predicted"/>
<protein>
    <submittedName>
        <fullName evidence="1">Uncharacterized protein</fullName>
    </submittedName>
</protein>
<reference evidence="1 2" key="1">
    <citation type="submission" date="2015-09" db="EMBL/GenBank/DDBJ databases">
        <title>Trachymyrmex cornetzi WGS genome.</title>
        <authorList>
            <person name="Nygaard S."/>
            <person name="Hu H."/>
            <person name="Boomsma J."/>
            <person name="Zhang G."/>
        </authorList>
    </citation>
    <scope>NUCLEOTIDE SEQUENCE [LARGE SCALE GENOMIC DNA]</scope>
    <source>
        <strain evidence="1">Tcor2-1</strain>
        <tissue evidence="1">Whole body</tissue>
    </source>
</reference>
<dbReference type="AlphaFoldDB" id="A0A151J2A1"/>
<sequence length="289" mass="33428">MTLTSESSIAPLFQDIDVQVNSTDIIQKFSNFIKNERDLSTVTTLICLYCYIFIGKIMIGVALDGSIIYVSKVWGERASDIDEICAKNDWKLIRSPFFKDKKQLSKTESIMPRQRPNRIFTAPRSCSVFGGTSSARSTSNAIDAFEPSIERRNTTRDTIKTLHRENFRLSRPDDQHRTMNVTYGRTLNDVRELRDRPVGYLRLKDARSLIPEIDEHSRQKMQEFISASTYAMEKINYAEKPAVLKEILNTKLKGKLLLDFQTRSIRDFEQLRREIEDNYLGKRGTSHLQ</sequence>
<evidence type="ECO:0000313" key="1">
    <source>
        <dbReference type="EMBL" id="KYN16164.1"/>
    </source>
</evidence>
<gene>
    <name evidence="1" type="ORF">ALC57_11574</name>
</gene>
<accession>A0A151J2A1</accession>
<dbReference type="Proteomes" id="UP000078492">
    <property type="component" value="Unassembled WGS sequence"/>
</dbReference>
<evidence type="ECO:0000313" key="2">
    <source>
        <dbReference type="Proteomes" id="UP000078492"/>
    </source>
</evidence>
<organism evidence="1 2">
    <name type="scientific">Trachymyrmex cornetzi</name>
    <dbReference type="NCBI Taxonomy" id="471704"/>
    <lineage>
        <taxon>Eukaryota</taxon>
        <taxon>Metazoa</taxon>
        <taxon>Ecdysozoa</taxon>
        <taxon>Arthropoda</taxon>
        <taxon>Hexapoda</taxon>
        <taxon>Insecta</taxon>
        <taxon>Pterygota</taxon>
        <taxon>Neoptera</taxon>
        <taxon>Endopterygota</taxon>
        <taxon>Hymenoptera</taxon>
        <taxon>Apocrita</taxon>
        <taxon>Aculeata</taxon>
        <taxon>Formicoidea</taxon>
        <taxon>Formicidae</taxon>
        <taxon>Myrmicinae</taxon>
        <taxon>Trachymyrmex</taxon>
    </lineage>
</organism>
<keyword evidence="2" id="KW-1185">Reference proteome</keyword>
<name>A0A151J2A1_9HYME</name>